<accession>A0A6B3IQ69</accession>
<name>A0A6B3IQ69_STAAU</name>
<dbReference type="EMBL" id="JAAGRA010000106">
    <property type="protein sequence ID" value="NEF41543.1"/>
    <property type="molecule type" value="Genomic_DNA"/>
</dbReference>
<dbReference type="AlphaFoldDB" id="A0A6B3IQ69"/>
<sequence length="67" mass="7870">MIDTIKVNNKTIPWLYVERGFEIPSFNYVLKTENVDGRSGSIYKGRRLESYSFDIPLVVRNDYLSHN</sequence>
<feature type="non-terminal residue" evidence="1">
    <location>
        <position position="67"/>
    </location>
</feature>
<protein>
    <submittedName>
        <fullName evidence="1">Phage tail protein</fullName>
    </submittedName>
</protein>
<gene>
    <name evidence="1" type="ORF">G0004_13885</name>
</gene>
<organism evidence="1">
    <name type="scientific">Staphylococcus aureus</name>
    <dbReference type="NCBI Taxonomy" id="1280"/>
    <lineage>
        <taxon>Bacteria</taxon>
        <taxon>Bacillati</taxon>
        <taxon>Bacillota</taxon>
        <taxon>Bacilli</taxon>
        <taxon>Bacillales</taxon>
        <taxon>Staphylococcaceae</taxon>
        <taxon>Staphylococcus</taxon>
    </lineage>
</organism>
<comment type="caution">
    <text evidence="1">The sequence shown here is derived from an EMBL/GenBank/DDBJ whole genome shotgun (WGS) entry which is preliminary data.</text>
</comment>
<evidence type="ECO:0000313" key="1">
    <source>
        <dbReference type="EMBL" id="NEF41543.1"/>
    </source>
</evidence>
<proteinExistence type="predicted"/>
<reference evidence="1" key="1">
    <citation type="journal article" date="2020" name="Antimicrob. Agents Chemother.">
        <title>Novel insights into the classification of staphylococcal beta-lactamases in relation to the cefazolin inoculum effect.</title>
        <authorList>
            <person name="Carvajal L.P."/>
            <person name="Rincon S."/>
            <person name="Echeverri A."/>
            <person name="Porras J."/>
            <person name="Rios R."/>
            <person name="Ordonez K."/>
            <person name="Seas C."/>
            <person name="Gomez-Villegas S."/>
            <person name="Diaz L."/>
            <person name="Arias C.A."/>
            <person name="Reyes J."/>
        </authorList>
    </citation>
    <scope>NUCLEOTIDE SEQUENCE</scope>
    <source>
        <strain evidence="1">5420</strain>
    </source>
</reference>